<protein>
    <submittedName>
        <fullName evidence="4">UV radiation resistance-associated protein</fullName>
    </submittedName>
</protein>
<dbReference type="AlphaFoldDB" id="A0A087U801"/>
<keyword evidence="3" id="KW-0472">Membrane</keyword>
<keyword evidence="3" id="KW-0812">Transmembrane</keyword>
<accession>A0A087U801</accession>
<dbReference type="PANTHER" id="PTHR15157:SF5">
    <property type="entry name" value="UV RADIATION RESISTANCE-ASSOCIATED GENE PROTEIN"/>
    <property type="match status" value="1"/>
</dbReference>
<dbReference type="EMBL" id="KK118636">
    <property type="protein sequence ID" value="KFM73490.1"/>
    <property type="molecule type" value="Genomic_DNA"/>
</dbReference>
<keyword evidence="5" id="KW-1185">Reference proteome</keyword>
<dbReference type="OrthoDB" id="72772at2759"/>
<dbReference type="PANTHER" id="PTHR15157">
    <property type="entry name" value="UV RADIATION RESISTANCE-ASSOCIATED GENE PROTEIN"/>
    <property type="match status" value="1"/>
</dbReference>
<dbReference type="GO" id="GO:0000323">
    <property type="term" value="C:lytic vacuole"/>
    <property type="evidence" value="ECO:0007669"/>
    <property type="project" value="TreeGrafter"/>
</dbReference>
<evidence type="ECO:0000256" key="2">
    <source>
        <dbReference type="SAM" id="MobiDB-lite"/>
    </source>
</evidence>
<keyword evidence="1" id="KW-0175">Coiled coil</keyword>
<reference evidence="4 5" key="1">
    <citation type="submission" date="2013-11" db="EMBL/GenBank/DDBJ databases">
        <title>Genome sequencing of Stegodyphus mimosarum.</title>
        <authorList>
            <person name="Bechsgaard J."/>
        </authorList>
    </citation>
    <scope>NUCLEOTIDE SEQUENCE [LARGE SCALE GENOMIC DNA]</scope>
</reference>
<feature type="non-terminal residue" evidence="4">
    <location>
        <position position="354"/>
    </location>
</feature>
<dbReference type="Proteomes" id="UP000054359">
    <property type="component" value="Unassembled WGS sequence"/>
</dbReference>
<organism evidence="4 5">
    <name type="scientific">Stegodyphus mimosarum</name>
    <name type="common">African social velvet spider</name>
    <dbReference type="NCBI Taxonomy" id="407821"/>
    <lineage>
        <taxon>Eukaryota</taxon>
        <taxon>Metazoa</taxon>
        <taxon>Ecdysozoa</taxon>
        <taxon>Arthropoda</taxon>
        <taxon>Chelicerata</taxon>
        <taxon>Arachnida</taxon>
        <taxon>Araneae</taxon>
        <taxon>Araneomorphae</taxon>
        <taxon>Entelegynae</taxon>
        <taxon>Eresoidea</taxon>
        <taxon>Eresidae</taxon>
        <taxon>Stegodyphus</taxon>
    </lineage>
</organism>
<name>A0A087U801_STEMI</name>
<evidence type="ECO:0000313" key="4">
    <source>
        <dbReference type="EMBL" id="KFM73490.1"/>
    </source>
</evidence>
<evidence type="ECO:0000256" key="1">
    <source>
        <dbReference type="ARBA" id="ARBA00023054"/>
    </source>
</evidence>
<gene>
    <name evidence="4" type="ORF">X975_07197</name>
</gene>
<feature type="region of interest" description="Disordered" evidence="2">
    <location>
        <begin position="276"/>
        <end position="297"/>
    </location>
</feature>
<proteinExistence type="predicted"/>
<dbReference type="STRING" id="407821.A0A087U801"/>
<dbReference type="GO" id="GO:0005768">
    <property type="term" value="C:endosome"/>
    <property type="evidence" value="ECO:0007669"/>
    <property type="project" value="TreeGrafter"/>
</dbReference>
<keyword evidence="3" id="KW-1133">Transmembrane helix</keyword>
<evidence type="ECO:0000256" key="3">
    <source>
        <dbReference type="SAM" id="Phobius"/>
    </source>
</evidence>
<sequence length="354" mass="39609">MIAIALGYVCHIVLMIAQFLNVPLRYSIHFYGSRSTIMDRISSSLPDKIREFPLHSKNKEKRCFDYAVFLLNKNIAQLRFLSGLPTRELSATLPNLSSLIEQKLSANSESHGGQTVGTSHKLFGEVKIPLQGEKAIQNGFSKPPDNAPSHPSQFQMKVSDSEIEFLRKEMEAMMPNTATSIHNSLQLPAKNKDGSNALSCSLDKGLNEIKMLEDSLDSLKSKNKPQKTSKSSTQVKHLKQTYHHSSYPNLQTSLQVSQTYSVNDIESALLPPKLWTTESSRTNSEEEQTEDDFKMNGPRTVLNDSIFYIPSLHPVEDSQNIPHPSDASNSVEQLECIERAVINDDFTADLSLRT</sequence>
<feature type="transmembrane region" description="Helical" evidence="3">
    <location>
        <begin position="6"/>
        <end position="24"/>
    </location>
</feature>
<dbReference type="GO" id="GO:0035493">
    <property type="term" value="P:SNARE complex assembly"/>
    <property type="evidence" value="ECO:0007669"/>
    <property type="project" value="TreeGrafter"/>
</dbReference>
<evidence type="ECO:0000313" key="5">
    <source>
        <dbReference type="Proteomes" id="UP000054359"/>
    </source>
</evidence>
<dbReference type="GO" id="GO:0000149">
    <property type="term" value="F:SNARE binding"/>
    <property type="evidence" value="ECO:0007669"/>
    <property type="project" value="TreeGrafter"/>
</dbReference>